<dbReference type="PANTHER" id="PTHR48467">
    <property type="entry name" value="GLUTAMATE SYNTHASE 1 [NADH], CHLOROPLASTIC-LIKE"/>
    <property type="match status" value="1"/>
</dbReference>
<protein>
    <submittedName>
        <fullName evidence="6">Pyridine nucleotide-disulfide oxidoreductase</fullName>
    </submittedName>
</protein>
<dbReference type="Gene3D" id="3.50.50.60">
    <property type="entry name" value="FAD/NAD(P)-binding domain"/>
    <property type="match status" value="1"/>
</dbReference>
<keyword evidence="8" id="KW-1185">Reference proteome</keyword>
<dbReference type="SUPFAM" id="SSF51905">
    <property type="entry name" value="FAD/NAD(P)-binding domain"/>
    <property type="match status" value="1"/>
</dbReference>
<keyword evidence="4" id="KW-0521">NADP</keyword>
<dbReference type="Proteomes" id="UP000702209">
    <property type="component" value="Unassembled WGS sequence"/>
</dbReference>
<gene>
    <name evidence="6" type="ORF">IU459_38075</name>
    <name evidence="7" type="ORF">IU459_38165</name>
</gene>
<dbReference type="InterPro" id="IPR055275">
    <property type="entry name" value="Ferredox_Rdtase"/>
</dbReference>
<keyword evidence="2" id="KW-0285">Flavoprotein</keyword>
<evidence type="ECO:0000313" key="7">
    <source>
        <dbReference type="EMBL" id="MBF6303265.1"/>
    </source>
</evidence>
<feature type="non-terminal residue" evidence="6">
    <location>
        <position position="84"/>
    </location>
</feature>
<evidence type="ECO:0000256" key="3">
    <source>
        <dbReference type="ARBA" id="ARBA00022827"/>
    </source>
</evidence>
<keyword evidence="3" id="KW-0274">FAD</keyword>
<sequence>SYGAADFVSWYDGHPDVPRSWPLDAEKVAVLGVGNVALDVARVLAKTGDELLPTEIPPNVYQGLKANKAVEVHVFGRRGPAQAK</sequence>
<evidence type="ECO:0000256" key="1">
    <source>
        <dbReference type="ARBA" id="ARBA00001974"/>
    </source>
</evidence>
<proteinExistence type="predicted"/>
<keyword evidence="5" id="KW-0560">Oxidoreductase</keyword>
<accession>A0ABS0D337</accession>
<feature type="non-terminal residue" evidence="6">
    <location>
        <position position="1"/>
    </location>
</feature>
<evidence type="ECO:0000256" key="4">
    <source>
        <dbReference type="ARBA" id="ARBA00022857"/>
    </source>
</evidence>
<dbReference type="PANTHER" id="PTHR48467:SF1">
    <property type="entry name" value="GLUTAMATE SYNTHASE 1 [NADH], CHLOROPLASTIC-LIKE"/>
    <property type="match status" value="1"/>
</dbReference>
<dbReference type="EMBL" id="JADLQX010000345">
    <property type="protein sequence ID" value="MBF6303248.1"/>
    <property type="molecule type" value="Genomic_DNA"/>
</dbReference>
<organism evidence="6 8">
    <name type="scientific">Nocardia amamiensis</name>
    <dbReference type="NCBI Taxonomy" id="404578"/>
    <lineage>
        <taxon>Bacteria</taxon>
        <taxon>Bacillati</taxon>
        <taxon>Actinomycetota</taxon>
        <taxon>Actinomycetes</taxon>
        <taxon>Mycobacteriales</taxon>
        <taxon>Nocardiaceae</taxon>
        <taxon>Nocardia</taxon>
    </lineage>
</organism>
<dbReference type="InterPro" id="IPR036188">
    <property type="entry name" value="FAD/NAD-bd_sf"/>
</dbReference>
<evidence type="ECO:0000256" key="5">
    <source>
        <dbReference type="ARBA" id="ARBA00023002"/>
    </source>
</evidence>
<reference evidence="6 8" key="1">
    <citation type="submission" date="2020-10" db="EMBL/GenBank/DDBJ databases">
        <title>Identification of Nocardia species via Next-generation sequencing and recognition of intraspecies genetic diversity.</title>
        <authorList>
            <person name="Li P."/>
            <person name="Li P."/>
            <person name="Lu B."/>
        </authorList>
    </citation>
    <scope>NUCLEOTIDE SEQUENCE [LARGE SCALE GENOMIC DNA]</scope>
    <source>
        <strain evidence="6 8">BJ06-0157</strain>
    </source>
</reference>
<name>A0ABS0D337_9NOCA</name>
<comment type="cofactor">
    <cofactor evidence="1">
        <name>FAD</name>
        <dbReference type="ChEBI" id="CHEBI:57692"/>
    </cofactor>
</comment>
<comment type="caution">
    <text evidence="6">The sequence shown here is derived from an EMBL/GenBank/DDBJ whole genome shotgun (WGS) entry which is preliminary data.</text>
</comment>
<evidence type="ECO:0000313" key="8">
    <source>
        <dbReference type="Proteomes" id="UP000702209"/>
    </source>
</evidence>
<evidence type="ECO:0000313" key="6">
    <source>
        <dbReference type="EMBL" id="MBF6303248.1"/>
    </source>
</evidence>
<evidence type="ECO:0000256" key="2">
    <source>
        <dbReference type="ARBA" id="ARBA00022630"/>
    </source>
</evidence>
<dbReference type="EMBL" id="JADLQX010000364">
    <property type="protein sequence ID" value="MBF6303265.1"/>
    <property type="molecule type" value="Genomic_DNA"/>
</dbReference>